<protein>
    <submittedName>
        <fullName evidence="1">Uncharacterized protein</fullName>
    </submittedName>
</protein>
<evidence type="ECO:0000313" key="1">
    <source>
        <dbReference type="EMBL" id="EAA17210.1"/>
    </source>
</evidence>
<keyword evidence="2" id="KW-1185">Reference proteome</keyword>
<dbReference type="STRING" id="73239.Q7RE55"/>
<organism evidence="1 2">
    <name type="scientific">Plasmodium yoelii yoelii</name>
    <dbReference type="NCBI Taxonomy" id="73239"/>
    <lineage>
        <taxon>Eukaryota</taxon>
        <taxon>Sar</taxon>
        <taxon>Alveolata</taxon>
        <taxon>Apicomplexa</taxon>
        <taxon>Aconoidasida</taxon>
        <taxon>Haemosporida</taxon>
        <taxon>Plasmodiidae</taxon>
        <taxon>Plasmodium</taxon>
        <taxon>Plasmodium (Vinckeia)</taxon>
    </lineage>
</organism>
<dbReference type="AlphaFoldDB" id="Q7RE55"/>
<dbReference type="Proteomes" id="UP000008553">
    <property type="component" value="Unassembled WGS sequence"/>
</dbReference>
<accession>Q7RE55</accession>
<name>Q7RE55_PLAYO</name>
<comment type="caution">
    <text evidence="1">The sequence shown here is derived from an EMBL/GenBank/DDBJ whole genome shotgun (WGS) entry which is preliminary data.</text>
</comment>
<dbReference type="PaxDb" id="73239-Q7RE55"/>
<reference evidence="1 2" key="1">
    <citation type="journal article" date="2002" name="Nature">
        <title>Genome sequence and comparative analysis of the model rodent malaria parasite Plasmodium yoelii yoelii.</title>
        <authorList>
            <person name="Carlton J.M."/>
            <person name="Angiuoli S.V."/>
            <person name="Suh B.B."/>
            <person name="Kooij T.W."/>
            <person name="Pertea M."/>
            <person name="Silva J.C."/>
            <person name="Ermolaeva M.D."/>
            <person name="Allen J.E."/>
            <person name="Selengut J.D."/>
            <person name="Koo H.L."/>
            <person name="Peterson J.D."/>
            <person name="Pop M."/>
            <person name="Kosack D.S."/>
            <person name="Shumway M.F."/>
            <person name="Bidwell S.L."/>
            <person name="Shallom S.J."/>
            <person name="van Aken S.E."/>
            <person name="Riedmuller S.B."/>
            <person name="Feldblyum T.V."/>
            <person name="Cho J.K."/>
            <person name="Quackenbush J."/>
            <person name="Sedegah M."/>
            <person name="Shoaibi A."/>
            <person name="Cummings L.M."/>
            <person name="Florens L."/>
            <person name="Yates J.R."/>
            <person name="Raine J.D."/>
            <person name="Sinden R.E."/>
            <person name="Harris M.A."/>
            <person name="Cunningham D.A."/>
            <person name="Preiser P.R."/>
            <person name="Bergman L.W."/>
            <person name="Vaidya A.B."/>
            <person name="van Lin L.H."/>
            <person name="Janse C.J."/>
            <person name="Waters A.P."/>
            <person name="Smith H.O."/>
            <person name="White O.R."/>
            <person name="Salzberg S.L."/>
            <person name="Venter J.C."/>
            <person name="Fraser C.M."/>
            <person name="Hoffman S.L."/>
            <person name="Gardner M.J."/>
            <person name="Carucci D.J."/>
        </authorList>
    </citation>
    <scope>NUCLEOTIDE SEQUENCE [LARGE SCALE GENOMIC DNA]</scope>
    <source>
        <strain evidence="1 2">17XNL</strain>
    </source>
</reference>
<evidence type="ECO:0000313" key="2">
    <source>
        <dbReference type="Proteomes" id="UP000008553"/>
    </source>
</evidence>
<dbReference type="InParanoid" id="Q7RE55"/>
<dbReference type="EMBL" id="AABL01001641">
    <property type="protein sequence ID" value="EAA17210.1"/>
    <property type="molecule type" value="Genomic_DNA"/>
</dbReference>
<proteinExistence type="predicted"/>
<gene>
    <name evidence="1" type="ORF">PY05213</name>
</gene>
<sequence>MDNSEAKSIKQIHDYMKECLSKPFNDNNSIELCENDIPSIYSSLKKYIIRLTNINNFIRCENYVLKKKNEKLIKNIKEPNIPYMGKKNMHDIYINKINKLNNENDFIKYKFQKMIRKNISLERNNIELNRNLLNKDNYTQLENNKKRGHIKVTAPNIYMNIQNVIIQLFSIMKII</sequence>